<dbReference type="Gene3D" id="3.40.50.410">
    <property type="entry name" value="von Willebrand factor, type A domain"/>
    <property type="match status" value="1"/>
</dbReference>
<dbReference type="PROSITE" id="PS50234">
    <property type="entry name" value="VWFA"/>
    <property type="match status" value="1"/>
</dbReference>
<proteinExistence type="predicted"/>
<feature type="domain" description="VIT" evidence="3">
    <location>
        <begin position="9"/>
        <end position="137"/>
    </location>
</feature>
<dbReference type="SMART" id="SM00609">
    <property type="entry name" value="VIT"/>
    <property type="match status" value="1"/>
</dbReference>
<evidence type="ECO:0000259" key="3">
    <source>
        <dbReference type="PROSITE" id="PS51468"/>
    </source>
</evidence>
<dbReference type="Proteomes" id="UP000218427">
    <property type="component" value="Unassembled WGS sequence"/>
</dbReference>
<feature type="domain" description="VWFA" evidence="2">
    <location>
        <begin position="271"/>
        <end position="439"/>
    </location>
</feature>
<comment type="caution">
    <text evidence="4">The sequence shown here is derived from an EMBL/GenBank/DDBJ whole genome shotgun (WGS) entry which is preliminary data.</text>
</comment>
<dbReference type="RefSeq" id="WP_067082573.1">
    <property type="nucleotide sequence ID" value="NZ_LRFG02000002.1"/>
</dbReference>
<evidence type="ECO:0000259" key="2">
    <source>
        <dbReference type="PROSITE" id="PS50234"/>
    </source>
</evidence>
<accession>A0ABX4I1B3</accession>
<protein>
    <recommendedName>
        <fullName evidence="6">Ca-activated chloride channel family protein</fullName>
    </recommendedName>
</protein>
<sequence>MKQWPSTEWQTSPKLVSRSGGPVPLQAVEIAVEIQHLLAEMVITQDYTNHEAADIEVSYTFPVPTEAVLLGVQAKIGDREIAGQVAESADAESHYEDAIADGDSAILLQRVRPGLYSLSLGNLQSGEEARITYRYGLALCWNGDRVDLRLPTAIAPKYGSSAALGLPPHQTVDADPTYRCQYELTVSVAGLLADAVVSSPSHDIATHMEAGGLQIGLQDSAADMDRDLVLNFRLRSDQRCSATMSRDGEGFVAMLSYRPSIPNQETSSPRNLALVVDCSGSMNGDSIRQAGAALSNIAERLSPQDRINVILFGSHHRALFPGQVLVEKSVKNRIRRLGRSLQADMGGTELASALRVAYDSLAEVGPGEVLLITDGSVCAEETILGEARSVPHRVFTVGVGSAVSEGLLKALSAATGGSAEFVTPNEDMAERITRHFERIRSGRAGEVNVQWPQSPRESLPLTRAIFDGDTVHLYYWFDSEPVGSAQVELKGTAGVLEVVETEICSKVSNTKDSATVTPLETLARFAAARKLDITESREEALAIALEYQLLSPWTSFVAVDQRVAAGKAGSMPELRKVPQMQAAGWGGLSSLSDSVDYGLDYMDLSKYRVSESLTRSLEQTCANLRARLDLIASERPPTPLPHTDHIYRARSNPKNLTGKKLPPGLGDEHSFYKRDMLSRLPIEGFVTRLAQVSKKQDLIIILKDFKLALNLYVSSASFHFLFTKIRDAESEEKMLLTLLLDIIQLGPETLESKKAVNTLLEHLKGAVTPLSVRRAEVILERIGSNRKGS</sequence>
<dbReference type="SMART" id="SM00327">
    <property type="entry name" value="VWA"/>
    <property type="match status" value="1"/>
</dbReference>
<feature type="region of interest" description="Disordered" evidence="1">
    <location>
        <begin position="1"/>
        <end position="20"/>
    </location>
</feature>
<evidence type="ECO:0000313" key="5">
    <source>
        <dbReference type="Proteomes" id="UP000218427"/>
    </source>
</evidence>
<dbReference type="InterPro" id="IPR013694">
    <property type="entry name" value="VIT"/>
</dbReference>
<dbReference type="Pfam" id="PF13768">
    <property type="entry name" value="VWA_3"/>
    <property type="match status" value="1"/>
</dbReference>
<gene>
    <name evidence="4" type="ORF">AWR36_006085</name>
</gene>
<evidence type="ECO:0008006" key="6">
    <source>
        <dbReference type="Google" id="ProtNLM"/>
    </source>
</evidence>
<evidence type="ECO:0000313" key="4">
    <source>
        <dbReference type="EMBL" id="PCO05583.1"/>
    </source>
</evidence>
<feature type="compositionally biased region" description="Polar residues" evidence="1">
    <location>
        <begin position="1"/>
        <end position="14"/>
    </location>
</feature>
<dbReference type="InterPro" id="IPR036465">
    <property type="entry name" value="vWFA_dom_sf"/>
</dbReference>
<dbReference type="PROSITE" id="PS51468">
    <property type="entry name" value="VIT"/>
    <property type="match status" value="1"/>
</dbReference>
<keyword evidence="5" id="KW-1185">Reference proteome</keyword>
<dbReference type="SUPFAM" id="SSF53300">
    <property type="entry name" value="vWA-like"/>
    <property type="match status" value="1"/>
</dbReference>
<name>A0ABX4I1B3_9GAMM</name>
<dbReference type="InterPro" id="IPR002035">
    <property type="entry name" value="VWF_A"/>
</dbReference>
<dbReference type="EMBL" id="LRFG02000002">
    <property type="protein sequence ID" value="PCO05583.1"/>
    <property type="molecule type" value="Genomic_DNA"/>
</dbReference>
<dbReference type="PANTHER" id="PTHR45737:SF6">
    <property type="entry name" value="VON WILLEBRAND FACTOR A DOMAIN-CONTAINING PROTEIN 5A"/>
    <property type="match status" value="1"/>
</dbReference>
<dbReference type="Pfam" id="PF08487">
    <property type="entry name" value="VIT"/>
    <property type="match status" value="1"/>
</dbReference>
<reference evidence="4" key="1">
    <citation type="submission" date="2017-08" db="EMBL/GenBank/DDBJ databases">
        <title>Microbulbifer marisrubri sp. nov., a halophilic alphaproteobacterium isolated from marine sediment of the Yellow Sea, China.</title>
        <authorList>
            <person name="Zhang G."/>
            <person name="Xiong Q."/>
        </authorList>
    </citation>
    <scope>NUCLEOTIDE SEQUENCE [LARGE SCALE GENOMIC DNA]</scope>
    <source>
        <strain evidence="4">WRN-8</strain>
    </source>
</reference>
<evidence type="ECO:0000256" key="1">
    <source>
        <dbReference type="SAM" id="MobiDB-lite"/>
    </source>
</evidence>
<dbReference type="PANTHER" id="PTHR45737">
    <property type="entry name" value="VON WILLEBRAND FACTOR A DOMAIN-CONTAINING PROTEIN 5A"/>
    <property type="match status" value="1"/>
</dbReference>
<organism evidence="4 5">
    <name type="scientific">Microbulbifer flavimaris</name>
    <dbReference type="NCBI Taxonomy" id="1781068"/>
    <lineage>
        <taxon>Bacteria</taxon>
        <taxon>Pseudomonadati</taxon>
        <taxon>Pseudomonadota</taxon>
        <taxon>Gammaproteobacteria</taxon>
        <taxon>Cellvibrionales</taxon>
        <taxon>Microbulbiferaceae</taxon>
        <taxon>Microbulbifer</taxon>
    </lineage>
</organism>